<evidence type="ECO:0000313" key="1">
    <source>
        <dbReference type="EMBL" id="GAA2006139.1"/>
    </source>
</evidence>
<name>A0ABN2TDQ8_9ACTN</name>
<proteinExistence type="predicted"/>
<sequence>MLADQVADHFEADLASPTGQIMVLWRTAQIASWGATFASACGPAKVEAARIAKDLA</sequence>
<keyword evidence="2" id="KW-1185">Reference proteome</keyword>
<reference evidence="1 2" key="1">
    <citation type="journal article" date="2019" name="Int. J. Syst. Evol. Microbiol.">
        <title>The Global Catalogue of Microorganisms (GCM) 10K type strain sequencing project: providing services to taxonomists for standard genome sequencing and annotation.</title>
        <authorList>
            <consortium name="The Broad Institute Genomics Platform"/>
            <consortium name="The Broad Institute Genome Sequencing Center for Infectious Disease"/>
            <person name="Wu L."/>
            <person name="Ma J."/>
        </authorList>
    </citation>
    <scope>NUCLEOTIDE SEQUENCE [LARGE SCALE GENOMIC DNA]</scope>
    <source>
        <strain evidence="1 2">JCM 16013</strain>
    </source>
</reference>
<evidence type="ECO:0000313" key="2">
    <source>
        <dbReference type="Proteomes" id="UP001499854"/>
    </source>
</evidence>
<comment type="caution">
    <text evidence="1">The sequence shown here is derived from an EMBL/GenBank/DDBJ whole genome shotgun (WGS) entry which is preliminary data.</text>
</comment>
<organism evidence="1 2">
    <name type="scientific">Catenulispora subtropica</name>
    <dbReference type="NCBI Taxonomy" id="450798"/>
    <lineage>
        <taxon>Bacteria</taxon>
        <taxon>Bacillati</taxon>
        <taxon>Actinomycetota</taxon>
        <taxon>Actinomycetes</taxon>
        <taxon>Catenulisporales</taxon>
        <taxon>Catenulisporaceae</taxon>
        <taxon>Catenulispora</taxon>
    </lineage>
</organism>
<accession>A0ABN2TDQ8</accession>
<protein>
    <submittedName>
        <fullName evidence="1">Uncharacterized protein</fullName>
    </submittedName>
</protein>
<dbReference type="EMBL" id="BAAAQM010000090">
    <property type="protein sequence ID" value="GAA2006139.1"/>
    <property type="molecule type" value="Genomic_DNA"/>
</dbReference>
<dbReference type="Proteomes" id="UP001499854">
    <property type="component" value="Unassembled WGS sequence"/>
</dbReference>
<gene>
    <name evidence="1" type="ORF">GCM10009838_85510</name>
</gene>